<dbReference type="EMBL" id="LKCN02000010">
    <property type="protein sequence ID" value="RCI11832.1"/>
    <property type="molecule type" value="Genomic_DNA"/>
</dbReference>
<comment type="caution">
    <text evidence="1">The sequence shown here is derived from an EMBL/GenBank/DDBJ whole genome shotgun (WGS) entry which is preliminary data.</text>
</comment>
<evidence type="ECO:0000313" key="2">
    <source>
        <dbReference type="Proteomes" id="UP000253664"/>
    </source>
</evidence>
<gene>
    <name evidence="1" type="ORF">L249_7152</name>
</gene>
<protein>
    <submittedName>
        <fullName evidence="1">Uncharacterized protein</fullName>
    </submittedName>
</protein>
<reference evidence="1 2" key="1">
    <citation type="journal article" date="2015" name="BMC Genomics">
        <title>Insights from the genome of Ophiocordyceps polyrhachis-furcata to pathogenicity and host specificity in insect fungi.</title>
        <authorList>
            <person name="Wichadakul D."/>
            <person name="Kobmoo N."/>
            <person name="Ingsriswang S."/>
            <person name="Tangphatsornruang S."/>
            <person name="Chantasingh D."/>
            <person name="Luangsa-ard J.J."/>
            <person name="Eurwilaichitr L."/>
        </authorList>
    </citation>
    <scope>NUCLEOTIDE SEQUENCE [LARGE SCALE GENOMIC DNA]</scope>
    <source>
        <strain evidence="1 2">BCC 54312</strain>
    </source>
</reference>
<accession>A0A367LC71</accession>
<organism evidence="1 2">
    <name type="scientific">Ophiocordyceps polyrhachis-furcata BCC 54312</name>
    <dbReference type="NCBI Taxonomy" id="1330021"/>
    <lineage>
        <taxon>Eukaryota</taxon>
        <taxon>Fungi</taxon>
        <taxon>Dikarya</taxon>
        <taxon>Ascomycota</taxon>
        <taxon>Pezizomycotina</taxon>
        <taxon>Sordariomycetes</taxon>
        <taxon>Hypocreomycetidae</taxon>
        <taxon>Hypocreales</taxon>
        <taxon>Ophiocordycipitaceae</taxon>
        <taxon>Ophiocordyceps</taxon>
    </lineage>
</organism>
<dbReference type="AlphaFoldDB" id="A0A367LC71"/>
<keyword evidence="2" id="KW-1185">Reference proteome</keyword>
<name>A0A367LC71_9HYPO</name>
<evidence type="ECO:0000313" key="1">
    <source>
        <dbReference type="EMBL" id="RCI11832.1"/>
    </source>
</evidence>
<dbReference type="Proteomes" id="UP000253664">
    <property type="component" value="Unassembled WGS sequence"/>
</dbReference>
<feature type="non-terminal residue" evidence="1">
    <location>
        <position position="1"/>
    </location>
</feature>
<proteinExistence type="predicted"/>
<sequence length="254" mass="28243">GVVVVVVVVVVVKFRDKFYNSECLRPLFQPRRHPTKPAPLIVSNFFSFVSSDDSKTVALSEATYAHMIVYIVPSVTPRNGKKAKYNKPWRFMSSFTFSDSLTTMDKFPCHWQTRNNPSLPLVNLAENNSSSSNNNNNNNININNNNINNININKQDNINNNDNNNNKAVEKLFLSSPAVSMCATVTPSSSSKSCRVTEGNNKVSGVTPFCPVVIVHCLLTTIQGNDSLVASPTEAVVEYQIMFQLLCKRATVKY</sequence>